<proteinExistence type="predicted"/>
<feature type="transmembrane region" description="Helical" evidence="1">
    <location>
        <begin position="86"/>
        <end position="111"/>
    </location>
</feature>
<feature type="transmembrane region" description="Helical" evidence="1">
    <location>
        <begin position="63"/>
        <end position="80"/>
    </location>
</feature>
<sequence length="123" mass="14535">MRKFSQYLPYYLVIFFFYWPLYGLFILLSSNPDLTGLYLLNIFIISPIVVFIVSLLYSYRFGFSLHWLLGSCLLYGFTIIPFREFIIVYFLAYEILILLGTVIGAAIRYLMQKLKNKKLSQNP</sequence>
<feature type="transmembrane region" description="Helical" evidence="1">
    <location>
        <begin position="34"/>
        <end position="56"/>
    </location>
</feature>
<feature type="transmembrane region" description="Helical" evidence="1">
    <location>
        <begin position="7"/>
        <end position="28"/>
    </location>
</feature>
<evidence type="ECO:0008006" key="4">
    <source>
        <dbReference type="Google" id="ProtNLM"/>
    </source>
</evidence>
<comment type="caution">
    <text evidence="2">The sequence shown here is derived from an EMBL/GenBank/DDBJ whole genome shotgun (WGS) entry which is preliminary data.</text>
</comment>
<dbReference type="EMBL" id="JYOV01000009">
    <property type="protein sequence ID" value="KJU94183.1"/>
    <property type="molecule type" value="Genomic_DNA"/>
</dbReference>
<name>A0A0F3HMH9_9STRE</name>
<evidence type="ECO:0000313" key="2">
    <source>
        <dbReference type="EMBL" id="KJU94183.1"/>
    </source>
</evidence>
<keyword evidence="1" id="KW-0812">Transmembrane</keyword>
<gene>
    <name evidence="2" type="ORF">TZ96_00655</name>
</gene>
<dbReference type="Proteomes" id="UP000033405">
    <property type="component" value="Unassembled WGS sequence"/>
</dbReference>
<reference evidence="2 3" key="1">
    <citation type="submission" date="2015-02" db="EMBL/GenBank/DDBJ databases">
        <title>Evolution of amylase-binding proteins of oral streptococcal species.</title>
        <authorList>
            <person name="Haase E.M."/>
        </authorList>
    </citation>
    <scope>NUCLEOTIDE SEQUENCE [LARGE SCALE GENOMIC DNA]</scope>
    <source>
        <strain evidence="2 3">UC6950A</strain>
    </source>
</reference>
<keyword evidence="1" id="KW-0472">Membrane</keyword>
<dbReference type="RefSeq" id="WP_045762876.1">
    <property type="nucleotide sequence ID" value="NZ_JYOV01000009.1"/>
</dbReference>
<keyword evidence="1" id="KW-1133">Transmembrane helix</keyword>
<evidence type="ECO:0000313" key="3">
    <source>
        <dbReference type="Proteomes" id="UP000033405"/>
    </source>
</evidence>
<dbReference type="PATRIC" id="fig|28037.218.peg.626"/>
<evidence type="ECO:0000256" key="1">
    <source>
        <dbReference type="SAM" id="Phobius"/>
    </source>
</evidence>
<organism evidence="2 3">
    <name type="scientific">Streptococcus infantis</name>
    <dbReference type="NCBI Taxonomy" id="68892"/>
    <lineage>
        <taxon>Bacteria</taxon>
        <taxon>Bacillati</taxon>
        <taxon>Bacillota</taxon>
        <taxon>Bacilli</taxon>
        <taxon>Lactobacillales</taxon>
        <taxon>Streptococcaceae</taxon>
        <taxon>Streptococcus</taxon>
    </lineage>
</organism>
<dbReference type="AlphaFoldDB" id="A0A0F3HMH9"/>
<protein>
    <recommendedName>
        <fullName evidence="4">Multipass membrane protein</fullName>
    </recommendedName>
</protein>
<accession>A0A0F3HMH9</accession>